<dbReference type="Gene3D" id="2.40.50.140">
    <property type="entry name" value="Nucleic acid-binding proteins"/>
    <property type="match status" value="1"/>
</dbReference>
<sequence>MATDDTGSINLLLWDREARILCGKPASEVKKEKVEGEDDYPKSLNNILDRQFLLRIHVRDSNINEGDPVYPVIKVIDDMDVIGKCTPVKTPTDLQGNADVGNPSSLSTENFGNAVNLIVDSYPQCSIDDLVDSVSTIDEKTPGSTASTSLMIRSPLMTQPDDETIVIPNWSKRARVKKQKFMFEDDD</sequence>
<comment type="caution">
    <text evidence="1">The sequence shown here is derived from an EMBL/GenBank/DDBJ whole genome shotgun (WGS) entry which is preliminary data.</text>
</comment>
<accession>A0ABU6VKA8</accession>
<reference evidence="1 2" key="1">
    <citation type="journal article" date="2023" name="Plants (Basel)">
        <title>Bridging the Gap: Combining Genomics and Transcriptomics Approaches to Understand Stylosanthes scabra, an Orphan Legume from the Brazilian Caatinga.</title>
        <authorList>
            <person name="Ferreira-Neto J.R.C."/>
            <person name="da Silva M.D."/>
            <person name="Binneck E."/>
            <person name="de Melo N.F."/>
            <person name="da Silva R.H."/>
            <person name="de Melo A.L.T.M."/>
            <person name="Pandolfi V."/>
            <person name="Bustamante F.O."/>
            <person name="Brasileiro-Vidal A.C."/>
            <person name="Benko-Iseppon A.M."/>
        </authorList>
    </citation>
    <scope>NUCLEOTIDE SEQUENCE [LARGE SCALE GENOMIC DNA]</scope>
    <source>
        <tissue evidence="1">Leaves</tissue>
    </source>
</reference>
<evidence type="ECO:0000313" key="1">
    <source>
        <dbReference type="EMBL" id="MED6174060.1"/>
    </source>
</evidence>
<organism evidence="1 2">
    <name type="scientific">Stylosanthes scabra</name>
    <dbReference type="NCBI Taxonomy" id="79078"/>
    <lineage>
        <taxon>Eukaryota</taxon>
        <taxon>Viridiplantae</taxon>
        <taxon>Streptophyta</taxon>
        <taxon>Embryophyta</taxon>
        <taxon>Tracheophyta</taxon>
        <taxon>Spermatophyta</taxon>
        <taxon>Magnoliopsida</taxon>
        <taxon>eudicotyledons</taxon>
        <taxon>Gunneridae</taxon>
        <taxon>Pentapetalae</taxon>
        <taxon>rosids</taxon>
        <taxon>fabids</taxon>
        <taxon>Fabales</taxon>
        <taxon>Fabaceae</taxon>
        <taxon>Papilionoideae</taxon>
        <taxon>50 kb inversion clade</taxon>
        <taxon>dalbergioids sensu lato</taxon>
        <taxon>Dalbergieae</taxon>
        <taxon>Pterocarpus clade</taxon>
        <taxon>Stylosanthes</taxon>
    </lineage>
</organism>
<dbReference type="InterPro" id="IPR012340">
    <property type="entry name" value="NA-bd_OB-fold"/>
</dbReference>
<name>A0ABU6VKA8_9FABA</name>
<keyword evidence="2" id="KW-1185">Reference proteome</keyword>
<proteinExistence type="predicted"/>
<gene>
    <name evidence="1" type="ORF">PIB30_065306</name>
</gene>
<dbReference type="SUPFAM" id="SSF50249">
    <property type="entry name" value="Nucleic acid-binding proteins"/>
    <property type="match status" value="1"/>
</dbReference>
<protein>
    <submittedName>
        <fullName evidence="1">Uncharacterized protein</fullName>
    </submittedName>
</protein>
<dbReference type="EMBL" id="JASCZI010151684">
    <property type="protein sequence ID" value="MED6174060.1"/>
    <property type="molecule type" value="Genomic_DNA"/>
</dbReference>
<dbReference type="Proteomes" id="UP001341840">
    <property type="component" value="Unassembled WGS sequence"/>
</dbReference>
<evidence type="ECO:0000313" key="2">
    <source>
        <dbReference type="Proteomes" id="UP001341840"/>
    </source>
</evidence>